<evidence type="ECO:0000313" key="2">
    <source>
        <dbReference type="EMBL" id="GIJ01916.1"/>
    </source>
</evidence>
<evidence type="ECO:0000313" key="3">
    <source>
        <dbReference type="Proteomes" id="UP000652013"/>
    </source>
</evidence>
<evidence type="ECO:0000256" key="1">
    <source>
        <dbReference type="SAM" id="Phobius"/>
    </source>
</evidence>
<reference evidence="2" key="1">
    <citation type="submission" date="2021-01" db="EMBL/GenBank/DDBJ databases">
        <title>Whole genome shotgun sequence of Spirilliplanes yamanashiensis NBRC 15828.</title>
        <authorList>
            <person name="Komaki H."/>
            <person name="Tamura T."/>
        </authorList>
    </citation>
    <scope>NUCLEOTIDE SEQUENCE</scope>
    <source>
        <strain evidence="2">NBRC 15828</strain>
    </source>
</reference>
<sequence length="296" mass="30169">MARRHRRRTSGSAAVAVGAVVLVVGGAVVWWRAGGSPPAETGCRLPAVGAPTAAAAPDAPDGGAVRVAERGFTQESRDLDGEPDGRADRISMGAVVENTSTRVAYRTRVTFAVTAADGDPAADTRQRSWLVQEVPIILPGQRTAVGVAVLPTRDGDGAATRAATMTVALAVTQWLPADGFATVTAAAVPGAATRDDHGTGTVDYDATSAWCAPLKPRGTALVFRDRAGELVGGDLVLDGSAQQCAPGVTRQRAATNPQAVPSTADIDRTEVTEHCDLAPATGLIPGSVVPSGVPIN</sequence>
<proteinExistence type="predicted"/>
<gene>
    <name evidence="2" type="ORF">Sya03_12680</name>
</gene>
<feature type="transmembrane region" description="Helical" evidence="1">
    <location>
        <begin position="12"/>
        <end position="31"/>
    </location>
</feature>
<dbReference type="RefSeq" id="WP_203937245.1">
    <property type="nucleotide sequence ID" value="NZ_BAAAGJ010000005.1"/>
</dbReference>
<comment type="caution">
    <text evidence="2">The sequence shown here is derived from an EMBL/GenBank/DDBJ whole genome shotgun (WGS) entry which is preliminary data.</text>
</comment>
<dbReference type="EMBL" id="BOOY01000007">
    <property type="protein sequence ID" value="GIJ01916.1"/>
    <property type="molecule type" value="Genomic_DNA"/>
</dbReference>
<name>A0A8J4DHK2_9ACTN</name>
<protein>
    <submittedName>
        <fullName evidence="2">Uncharacterized protein</fullName>
    </submittedName>
</protein>
<organism evidence="2 3">
    <name type="scientific">Spirilliplanes yamanashiensis</name>
    <dbReference type="NCBI Taxonomy" id="42233"/>
    <lineage>
        <taxon>Bacteria</taxon>
        <taxon>Bacillati</taxon>
        <taxon>Actinomycetota</taxon>
        <taxon>Actinomycetes</taxon>
        <taxon>Micromonosporales</taxon>
        <taxon>Micromonosporaceae</taxon>
        <taxon>Spirilliplanes</taxon>
    </lineage>
</organism>
<keyword evidence="1" id="KW-0812">Transmembrane</keyword>
<keyword evidence="3" id="KW-1185">Reference proteome</keyword>
<keyword evidence="1" id="KW-1133">Transmembrane helix</keyword>
<dbReference type="AlphaFoldDB" id="A0A8J4DHK2"/>
<keyword evidence="1" id="KW-0472">Membrane</keyword>
<dbReference type="Proteomes" id="UP000652013">
    <property type="component" value="Unassembled WGS sequence"/>
</dbReference>
<accession>A0A8J4DHK2</accession>